<keyword evidence="7 10" id="KW-0238">DNA-binding</keyword>
<accession>A0AAV9T9P2</accession>
<dbReference type="Gene3D" id="3.30.420.10">
    <property type="entry name" value="Ribonuclease H-like superfamily/Ribonuclease H"/>
    <property type="match status" value="1"/>
</dbReference>
<dbReference type="GO" id="GO:0005634">
    <property type="term" value="C:nucleus"/>
    <property type="evidence" value="ECO:0007669"/>
    <property type="project" value="UniProtKB-SubCell"/>
</dbReference>
<feature type="binding site" description="axial binding residue" evidence="9">
    <location>
        <position position="760"/>
    </location>
    <ligand>
        <name>heme</name>
        <dbReference type="ChEBI" id="CHEBI:30413"/>
    </ligand>
    <ligandPart>
        <name>Fe</name>
        <dbReference type="ChEBI" id="CHEBI:18248"/>
    </ligandPart>
</feature>
<evidence type="ECO:0000256" key="9">
    <source>
        <dbReference type="PIRSR" id="PIRSR602401-1"/>
    </source>
</evidence>
<dbReference type="GO" id="GO:0003677">
    <property type="term" value="F:DNA binding"/>
    <property type="evidence" value="ECO:0007669"/>
    <property type="project" value="UniProtKB-UniRule"/>
</dbReference>
<comment type="cofactor">
    <cofactor evidence="1 9">
        <name>heme</name>
        <dbReference type="ChEBI" id="CHEBI:30413"/>
    </cofactor>
</comment>
<keyword evidence="6 9" id="KW-0408">Iron</keyword>
<dbReference type="GO" id="GO:0016705">
    <property type="term" value="F:oxidoreductase activity, acting on paired donors, with incorporation or reduction of molecular oxygen"/>
    <property type="evidence" value="ECO:0007669"/>
    <property type="project" value="InterPro"/>
</dbReference>
<dbReference type="GO" id="GO:0005506">
    <property type="term" value="F:iron ion binding"/>
    <property type="evidence" value="ECO:0007669"/>
    <property type="project" value="InterPro"/>
</dbReference>
<evidence type="ECO:0000259" key="12">
    <source>
        <dbReference type="PROSITE" id="PS50960"/>
    </source>
</evidence>
<dbReference type="InterPro" id="IPR036397">
    <property type="entry name" value="RNaseH_sf"/>
</dbReference>
<name>A0AAV9T9P2_9PEZI</name>
<dbReference type="Pfam" id="PF03184">
    <property type="entry name" value="DDE_1"/>
    <property type="match status" value="1"/>
</dbReference>
<dbReference type="Gene3D" id="1.10.10.60">
    <property type="entry name" value="Homeodomain-like"/>
    <property type="match status" value="1"/>
</dbReference>
<dbReference type="InterPro" id="IPR007889">
    <property type="entry name" value="HTH_Psq"/>
</dbReference>
<dbReference type="InterPro" id="IPR017972">
    <property type="entry name" value="Cyt_P450_CS"/>
</dbReference>
<dbReference type="PANTHER" id="PTHR24305:SF210">
    <property type="entry name" value="CYTOCHROME P450 MONOOXYGENASE ASQL-RELATED"/>
    <property type="match status" value="1"/>
</dbReference>
<dbReference type="SMART" id="SM00674">
    <property type="entry name" value="CENPB"/>
    <property type="match status" value="1"/>
</dbReference>
<keyword evidence="4 9" id="KW-0349">Heme</keyword>
<dbReference type="PROSITE" id="PS00086">
    <property type="entry name" value="CYTOCHROME_P450"/>
    <property type="match status" value="1"/>
</dbReference>
<comment type="similarity">
    <text evidence="3">Belongs to the cytochrome P450 family.</text>
</comment>
<keyword evidence="8 10" id="KW-0539">Nucleus</keyword>
<dbReference type="SUPFAM" id="SSF46689">
    <property type="entry name" value="Homeodomain-like"/>
    <property type="match status" value="1"/>
</dbReference>
<evidence type="ECO:0000256" key="11">
    <source>
        <dbReference type="SAM" id="MobiDB-lite"/>
    </source>
</evidence>
<keyword evidence="5 9" id="KW-0479">Metal-binding</keyword>
<dbReference type="InterPro" id="IPR036396">
    <property type="entry name" value="Cyt_P450_sf"/>
</dbReference>
<dbReference type="InterPro" id="IPR004875">
    <property type="entry name" value="DDE_SF_endonuclease_dom"/>
</dbReference>
<evidence type="ECO:0000256" key="3">
    <source>
        <dbReference type="ARBA" id="ARBA00010617"/>
    </source>
</evidence>
<dbReference type="SUPFAM" id="SSF48264">
    <property type="entry name" value="Cytochrome P450"/>
    <property type="match status" value="1"/>
</dbReference>
<dbReference type="EMBL" id="JASAOK010000043">
    <property type="protein sequence ID" value="KAK6215410.1"/>
    <property type="molecule type" value="Genomic_DNA"/>
</dbReference>
<dbReference type="AlphaFoldDB" id="A0AAV9T9P2"/>
<proteinExistence type="inferred from homology"/>
<evidence type="ECO:0000256" key="5">
    <source>
        <dbReference type="ARBA" id="ARBA00022723"/>
    </source>
</evidence>
<reference evidence="14 15" key="1">
    <citation type="submission" date="2023-04" db="EMBL/GenBank/DDBJ databases">
        <title>Colletotrichum tabacum stain YC1 causing leaf anthracnose on Nicotiana tabacum(L.) cv.</title>
        <authorList>
            <person name="Ji Z."/>
            <person name="Wang M."/>
            <person name="Zhang J."/>
            <person name="Wang N."/>
            <person name="Zhou Z."/>
        </authorList>
    </citation>
    <scope>NUCLEOTIDE SEQUENCE [LARGE SCALE GENOMIC DNA]</scope>
    <source>
        <strain evidence="14 15">YC1</strain>
    </source>
</reference>
<dbReference type="Proteomes" id="UP001327957">
    <property type="component" value="Unassembled WGS sequence"/>
</dbReference>
<dbReference type="PANTHER" id="PTHR24305">
    <property type="entry name" value="CYTOCHROME P450"/>
    <property type="match status" value="1"/>
</dbReference>
<evidence type="ECO:0000256" key="8">
    <source>
        <dbReference type="ARBA" id="ARBA00023242"/>
    </source>
</evidence>
<evidence type="ECO:0000256" key="4">
    <source>
        <dbReference type="ARBA" id="ARBA00022617"/>
    </source>
</evidence>
<dbReference type="PROSITE" id="PS50960">
    <property type="entry name" value="HTH_PSQ"/>
    <property type="match status" value="1"/>
</dbReference>
<evidence type="ECO:0000259" key="13">
    <source>
        <dbReference type="PROSITE" id="PS51253"/>
    </source>
</evidence>
<dbReference type="InterPro" id="IPR002401">
    <property type="entry name" value="Cyt_P450_E_grp-I"/>
</dbReference>
<feature type="domain" description="HTH CENPB-type" evidence="13">
    <location>
        <begin position="48"/>
        <end position="118"/>
    </location>
</feature>
<comment type="subcellular location">
    <subcellularLocation>
        <location evidence="2 10">Nucleus</location>
    </subcellularLocation>
</comment>
<sequence>MSQYTEDEVNQALEAISNGQSIRKAAQQYGVPRTTLQHRLQGTQTRASAFSDLQRLTVSQEAKLAEWVRIQHALGLPPTHQQVKLFAERILHTMGDTQPIGRGWMQAFIRRNPSVKVQRSRPIDSRRVNGASTEVIRDWFKHLAMPEIISIKPANRYNMDETGILEGQGSNGLVLGMSETKSVRKKQPGSRAWVSIIECISALGHRLHPLIIYKGMTVQQQWFPLDLGPYEGWQFTATENGWTTDATAVEWLQKVFIPQTVPQGKEEVRLLILDGHGSHTTTDFMWLCYINNIHLLFLPPHTSHVLQPLDQSVFGPLKAAYRKELGYLSHWNDSTVVGKRNFLGCYYKAALAGMTIKNIRSGWKWTGLWPVSMAKPLMSSLLLPTTPKPSASSDQVSKGQSGGKEGREAEGWASASSAVVWSTPRKMKDLAGQLKLFTELDNDASTQRLLFMKVKKGFSEQSYKLATAQQQLELLQAQITNTAVRKRRVVQLDPNTKFATILDVQKAQVEAGEREDDAEKDELFFSMFVRVGLWATTQQVAKRFPWLKPLIWFCVPPKVALTFPTGIRVQRQNVKNRLAQADKIRHPDYMQQFIAQDKMDANEEWLLAQANVMIVANFDPMTNVASAGLYYLLTTPRAYQRLREELAGTFSSYDAIVHDQLQGLKYLHAVIYESLRIHSNAAFGMPRFSPGAVVDRWYVPKGTTVQTCHFAMTRSERWFKDARSFCPERFLPNDHQHYDTRFDRDARGSFAPFSLGPRGCPGTNPAMQRLRIVIAKMVWSFDMELTNKDQIDWERDAYLYGIWERPELWVKATLRPGLEKTLLA</sequence>
<organism evidence="14 15">
    <name type="scientific">Colletotrichum tabaci</name>
    <dbReference type="NCBI Taxonomy" id="1209068"/>
    <lineage>
        <taxon>Eukaryota</taxon>
        <taxon>Fungi</taxon>
        <taxon>Dikarya</taxon>
        <taxon>Ascomycota</taxon>
        <taxon>Pezizomycotina</taxon>
        <taxon>Sordariomycetes</taxon>
        <taxon>Hypocreomycetidae</taxon>
        <taxon>Glomerellales</taxon>
        <taxon>Glomerellaceae</taxon>
        <taxon>Colletotrichum</taxon>
        <taxon>Colletotrichum destructivum species complex</taxon>
    </lineage>
</organism>
<evidence type="ECO:0000313" key="14">
    <source>
        <dbReference type="EMBL" id="KAK6215410.1"/>
    </source>
</evidence>
<feature type="domain" description="HTH psq-type" evidence="12">
    <location>
        <begin position="1"/>
        <end position="46"/>
    </location>
</feature>
<evidence type="ECO:0000313" key="15">
    <source>
        <dbReference type="Proteomes" id="UP001327957"/>
    </source>
</evidence>
<dbReference type="InterPro" id="IPR001128">
    <property type="entry name" value="Cyt_P450"/>
</dbReference>
<keyword evidence="15" id="KW-1185">Reference proteome</keyword>
<evidence type="ECO:0000256" key="7">
    <source>
        <dbReference type="ARBA" id="ARBA00023125"/>
    </source>
</evidence>
<dbReference type="Pfam" id="PF03221">
    <property type="entry name" value="HTH_Tnp_Tc5"/>
    <property type="match status" value="1"/>
</dbReference>
<evidence type="ECO:0000256" key="6">
    <source>
        <dbReference type="ARBA" id="ARBA00023004"/>
    </source>
</evidence>
<dbReference type="PRINTS" id="PR00463">
    <property type="entry name" value="EP450I"/>
</dbReference>
<dbReference type="Pfam" id="PF05225">
    <property type="entry name" value="HTH_psq"/>
    <property type="match status" value="1"/>
</dbReference>
<dbReference type="InterPro" id="IPR006600">
    <property type="entry name" value="HTH_CenpB_DNA-bd_dom"/>
</dbReference>
<evidence type="ECO:0000256" key="10">
    <source>
        <dbReference type="PROSITE-ProRule" id="PRU00320"/>
    </source>
</evidence>
<comment type="caution">
    <text evidence="14">The sequence shown here is derived from an EMBL/GenBank/DDBJ whole genome shotgun (WGS) entry which is preliminary data.</text>
</comment>
<feature type="region of interest" description="Disordered" evidence="11">
    <location>
        <begin position="385"/>
        <end position="411"/>
    </location>
</feature>
<dbReference type="PROSITE" id="PS51253">
    <property type="entry name" value="HTH_CENPB"/>
    <property type="match status" value="1"/>
</dbReference>
<feature type="DNA-binding region" description="H-T-H motif" evidence="10">
    <location>
        <begin position="22"/>
        <end position="42"/>
    </location>
</feature>
<dbReference type="GO" id="GO:0020037">
    <property type="term" value="F:heme binding"/>
    <property type="evidence" value="ECO:0007669"/>
    <property type="project" value="InterPro"/>
</dbReference>
<protein>
    <submittedName>
        <fullName evidence="14">Transposase</fullName>
    </submittedName>
</protein>
<gene>
    <name evidence="14" type="ORF">QIS74_08429</name>
</gene>
<evidence type="ECO:0000256" key="1">
    <source>
        <dbReference type="ARBA" id="ARBA00001971"/>
    </source>
</evidence>
<dbReference type="Pfam" id="PF00067">
    <property type="entry name" value="p450"/>
    <property type="match status" value="1"/>
</dbReference>
<dbReference type="InterPro" id="IPR009057">
    <property type="entry name" value="Homeodomain-like_sf"/>
</dbReference>
<evidence type="ECO:0000256" key="2">
    <source>
        <dbReference type="ARBA" id="ARBA00004123"/>
    </source>
</evidence>
<dbReference type="GO" id="GO:0004497">
    <property type="term" value="F:monooxygenase activity"/>
    <property type="evidence" value="ECO:0007669"/>
    <property type="project" value="InterPro"/>
</dbReference>
<dbReference type="InterPro" id="IPR050121">
    <property type="entry name" value="Cytochrome_P450_monoxygenase"/>
</dbReference>
<dbReference type="Gene3D" id="1.10.630.10">
    <property type="entry name" value="Cytochrome P450"/>
    <property type="match status" value="1"/>
</dbReference>